<comment type="catalytic activity">
    <reaction evidence="1">
        <text>S-ubiquitinyl-[E2 ubiquitin-conjugating enzyme]-L-cysteine + [acceptor protein]-L-lysine = [E2 ubiquitin-conjugating enzyme]-L-cysteine + N(6)-ubiquitinyl-[acceptor protein]-L-lysine.</text>
        <dbReference type="EC" id="2.3.2.27"/>
    </reaction>
</comment>
<reference evidence="16 17" key="1">
    <citation type="journal article" date="2020" name="Mol. Plant">
        <title>The Chromosome-Based Rubber Tree Genome Provides New Insights into Spurge Genome Evolution and Rubber Biosynthesis.</title>
        <authorList>
            <person name="Liu J."/>
            <person name="Shi C."/>
            <person name="Shi C.C."/>
            <person name="Li W."/>
            <person name="Zhang Q.J."/>
            <person name="Zhang Y."/>
            <person name="Li K."/>
            <person name="Lu H.F."/>
            <person name="Shi C."/>
            <person name="Zhu S.T."/>
            <person name="Xiao Z.Y."/>
            <person name="Nan H."/>
            <person name="Yue Y."/>
            <person name="Zhu X.G."/>
            <person name="Wu Y."/>
            <person name="Hong X.N."/>
            <person name="Fan G.Y."/>
            <person name="Tong Y."/>
            <person name="Zhang D."/>
            <person name="Mao C.L."/>
            <person name="Liu Y.L."/>
            <person name="Hao S.J."/>
            <person name="Liu W.Q."/>
            <person name="Lv M.Q."/>
            <person name="Zhang H.B."/>
            <person name="Liu Y."/>
            <person name="Hu-Tang G.R."/>
            <person name="Wang J.P."/>
            <person name="Wang J.H."/>
            <person name="Sun Y.H."/>
            <person name="Ni S.B."/>
            <person name="Chen W.B."/>
            <person name="Zhang X.C."/>
            <person name="Jiao Y.N."/>
            <person name="Eichler E.E."/>
            <person name="Li G.H."/>
            <person name="Liu X."/>
            <person name="Gao L.Z."/>
        </authorList>
    </citation>
    <scope>NUCLEOTIDE SEQUENCE [LARGE SCALE GENOMIC DNA]</scope>
    <source>
        <strain evidence="17">cv. GT1</strain>
        <tissue evidence="16">Leaf</tissue>
    </source>
</reference>
<keyword evidence="12" id="KW-1133">Transmembrane helix</keyword>
<proteinExistence type="inferred from homology"/>
<dbReference type="GO" id="GO:0030247">
    <property type="term" value="F:polysaccharide binding"/>
    <property type="evidence" value="ECO:0007669"/>
    <property type="project" value="InterPro"/>
</dbReference>
<dbReference type="PANTHER" id="PTHR46279:SF9">
    <property type="entry name" value="OS01G0116300 PROTEIN"/>
    <property type="match status" value="1"/>
</dbReference>
<dbReference type="PANTHER" id="PTHR46279">
    <property type="entry name" value="RING/U-BOX SUPERFAMILY PROTEIN"/>
    <property type="match status" value="1"/>
</dbReference>
<feature type="domain" description="Wall-associated receptor kinase galacturonan-binding" evidence="15">
    <location>
        <begin position="258"/>
        <end position="327"/>
    </location>
</feature>
<protein>
    <recommendedName>
        <fullName evidence="4">RING-type E3 ubiquitin transferase</fullName>
        <ecNumber evidence="4">2.3.2.27</ecNumber>
    </recommendedName>
</protein>
<evidence type="ECO:0000256" key="7">
    <source>
        <dbReference type="ARBA" id="ARBA00022723"/>
    </source>
</evidence>
<feature type="domain" description="Wall-associated receptor kinase galacturonan-binding" evidence="15">
    <location>
        <begin position="11"/>
        <end position="78"/>
    </location>
</feature>
<dbReference type="GO" id="GO:0061630">
    <property type="term" value="F:ubiquitin protein ligase activity"/>
    <property type="evidence" value="ECO:0007669"/>
    <property type="project" value="UniProtKB-EC"/>
</dbReference>
<evidence type="ECO:0000256" key="4">
    <source>
        <dbReference type="ARBA" id="ARBA00012483"/>
    </source>
</evidence>
<dbReference type="Proteomes" id="UP000467840">
    <property type="component" value="Chromosome 11"/>
</dbReference>
<comment type="subcellular location">
    <subcellularLocation>
        <location evidence="2">Membrane</location>
        <topology evidence="2">Single-pass membrane protein</topology>
    </subcellularLocation>
</comment>
<evidence type="ECO:0000256" key="12">
    <source>
        <dbReference type="ARBA" id="ARBA00022989"/>
    </source>
</evidence>
<dbReference type="InterPro" id="IPR025287">
    <property type="entry name" value="WAK_GUB"/>
</dbReference>
<dbReference type="GO" id="GO:0008270">
    <property type="term" value="F:zinc ion binding"/>
    <property type="evidence" value="ECO:0007669"/>
    <property type="project" value="UniProtKB-KW"/>
</dbReference>
<name>A0A6A6NCS0_HEVBR</name>
<evidence type="ECO:0000256" key="8">
    <source>
        <dbReference type="ARBA" id="ARBA00022729"/>
    </source>
</evidence>
<evidence type="ECO:0000256" key="6">
    <source>
        <dbReference type="ARBA" id="ARBA00022692"/>
    </source>
</evidence>
<comment type="similarity">
    <text evidence="14">Belongs to the RING-type zinc finger family. ATL subfamily.</text>
</comment>
<dbReference type="EMBL" id="JAAGAX010000002">
    <property type="protein sequence ID" value="KAF2322179.1"/>
    <property type="molecule type" value="Genomic_DNA"/>
</dbReference>
<comment type="pathway">
    <text evidence="3">Protein modification; protein ubiquitination.</text>
</comment>
<comment type="caution">
    <text evidence="16">The sequence shown here is derived from an EMBL/GenBank/DDBJ whole genome shotgun (WGS) entry which is preliminary data.</text>
</comment>
<keyword evidence="17" id="KW-1185">Reference proteome</keyword>
<keyword evidence="7" id="KW-0479">Metal-binding</keyword>
<organism evidence="16 17">
    <name type="scientific">Hevea brasiliensis</name>
    <name type="common">Para rubber tree</name>
    <name type="synonym">Siphonia brasiliensis</name>
    <dbReference type="NCBI Taxonomy" id="3981"/>
    <lineage>
        <taxon>Eukaryota</taxon>
        <taxon>Viridiplantae</taxon>
        <taxon>Streptophyta</taxon>
        <taxon>Embryophyta</taxon>
        <taxon>Tracheophyta</taxon>
        <taxon>Spermatophyta</taxon>
        <taxon>Magnoliopsida</taxon>
        <taxon>eudicotyledons</taxon>
        <taxon>Gunneridae</taxon>
        <taxon>Pentapetalae</taxon>
        <taxon>rosids</taxon>
        <taxon>fabids</taxon>
        <taxon>Malpighiales</taxon>
        <taxon>Euphorbiaceae</taxon>
        <taxon>Crotonoideae</taxon>
        <taxon>Micrandreae</taxon>
        <taxon>Hevea</taxon>
    </lineage>
</organism>
<sequence>MKYHGLGFNDCNTSSCASFGPPVRFPFQIRGKQPNHCGYSQPGFYLSCSEKNETVLELPNSWKLLVHEIDYKSQVLYAKDSGGCVPRRLILNLNLSVSPFELMNRRRDITLFKCPSRKLWFDYTWQIPCLSGLHHNVLAILSVHCCLDIPELLNCTKIHDYSEVPYSSFDGVEYQETILRLNWSNPTCKSCDAKGKHCRSKMNTIDSEKECYGSIKPKRHVPLLKALLNIFHLKANCLLCYLFFIILLVDHGLGFSECNTSRCGSFGPPVRFPFRIRGKQPLHCGYPQPGFHLSCSENNETVLELPNSWKLFVQEIDYKSQVIHANDSGGCLPRRLILNLNLSVSPFEIMNRKENITLFKCPSRKMKDLFNNIWQIPCLSDLHYDVLAILSDWSIVDPDIVYCTKIHDYSEVASIDSVVYQEYILLLNWYNPTCKFCEAKGKYCRLKMNTIDSETECYGSIKPTKGTSVVLCSFYIIPICLECFYKWIYLSLAR</sequence>
<keyword evidence="6" id="KW-0812">Transmembrane</keyword>
<dbReference type="InterPro" id="IPR046948">
    <property type="entry name" value="ATL20-22-like"/>
</dbReference>
<evidence type="ECO:0000256" key="14">
    <source>
        <dbReference type="ARBA" id="ARBA00024209"/>
    </source>
</evidence>
<evidence type="ECO:0000256" key="9">
    <source>
        <dbReference type="ARBA" id="ARBA00022771"/>
    </source>
</evidence>
<dbReference type="EC" id="2.3.2.27" evidence="4"/>
<keyword evidence="13" id="KW-0472">Membrane</keyword>
<evidence type="ECO:0000256" key="3">
    <source>
        <dbReference type="ARBA" id="ARBA00004906"/>
    </source>
</evidence>
<evidence type="ECO:0000256" key="5">
    <source>
        <dbReference type="ARBA" id="ARBA00022679"/>
    </source>
</evidence>
<dbReference type="Pfam" id="PF13947">
    <property type="entry name" value="GUB_WAK_bind"/>
    <property type="match status" value="2"/>
</dbReference>
<gene>
    <name evidence="16" type="ORF">GH714_008232</name>
</gene>
<keyword evidence="11" id="KW-0862">Zinc</keyword>
<accession>A0A6A6NCS0</accession>
<evidence type="ECO:0000256" key="10">
    <source>
        <dbReference type="ARBA" id="ARBA00022786"/>
    </source>
</evidence>
<evidence type="ECO:0000256" key="2">
    <source>
        <dbReference type="ARBA" id="ARBA00004167"/>
    </source>
</evidence>
<keyword evidence="10" id="KW-0833">Ubl conjugation pathway</keyword>
<evidence type="ECO:0000313" key="16">
    <source>
        <dbReference type="EMBL" id="KAF2322179.1"/>
    </source>
</evidence>
<evidence type="ECO:0000256" key="11">
    <source>
        <dbReference type="ARBA" id="ARBA00022833"/>
    </source>
</evidence>
<evidence type="ECO:0000313" key="17">
    <source>
        <dbReference type="Proteomes" id="UP000467840"/>
    </source>
</evidence>
<evidence type="ECO:0000256" key="1">
    <source>
        <dbReference type="ARBA" id="ARBA00000900"/>
    </source>
</evidence>
<keyword evidence="9" id="KW-0863">Zinc-finger</keyword>
<keyword evidence="5" id="KW-0808">Transferase</keyword>
<dbReference type="AlphaFoldDB" id="A0A6A6NCS0"/>
<keyword evidence="8" id="KW-0732">Signal</keyword>
<dbReference type="GO" id="GO:0016020">
    <property type="term" value="C:membrane"/>
    <property type="evidence" value="ECO:0007669"/>
    <property type="project" value="UniProtKB-SubCell"/>
</dbReference>
<evidence type="ECO:0000256" key="13">
    <source>
        <dbReference type="ARBA" id="ARBA00023136"/>
    </source>
</evidence>
<evidence type="ECO:0000259" key="15">
    <source>
        <dbReference type="Pfam" id="PF13947"/>
    </source>
</evidence>